<dbReference type="InterPro" id="IPR017871">
    <property type="entry name" value="ABC_transporter-like_CS"/>
</dbReference>
<dbReference type="GeneID" id="56145031"/>
<dbReference type="NCBIfam" id="TIGR01727">
    <property type="entry name" value="oligo_HPY"/>
    <property type="match status" value="1"/>
</dbReference>
<dbReference type="PANTHER" id="PTHR43776">
    <property type="entry name" value="TRANSPORT ATP-BINDING PROTEIN"/>
    <property type="match status" value="1"/>
</dbReference>
<evidence type="ECO:0000256" key="3">
    <source>
        <dbReference type="ARBA" id="ARBA00022741"/>
    </source>
</evidence>
<dbReference type="SUPFAM" id="SSF52540">
    <property type="entry name" value="P-loop containing nucleoside triphosphate hydrolases"/>
    <property type="match status" value="1"/>
</dbReference>
<dbReference type="InterPro" id="IPR013563">
    <property type="entry name" value="Oligopep_ABC_C"/>
</dbReference>
<dbReference type="InterPro" id="IPR003593">
    <property type="entry name" value="AAA+_ATPase"/>
</dbReference>
<proteinExistence type="inferred from homology"/>
<evidence type="ECO:0000256" key="5">
    <source>
        <dbReference type="SAM" id="MobiDB-lite"/>
    </source>
</evidence>
<dbReference type="InterPro" id="IPR050319">
    <property type="entry name" value="ABC_transp_ATP-bind"/>
</dbReference>
<dbReference type="InterPro" id="IPR027417">
    <property type="entry name" value="P-loop_NTPase"/>
</dbReference>
<dbReference type="Proteomes" id="UP000510869">
    <property type="component" value="Chromosome"/>
</dbReference>
<evidence type="ECO:0000259" key="6">
    <source>
        <dbReference type="PROSITE" id="PS50893"/>
    </source>
</evidence>
<dbReference type="RefSeq" id="WP_180841024.1">
    <property type="nucleotide sequence ID" value="NZ_CP059154.1"/>
</dbReference>
<comment type="similarity">
    <text evidence="1">Belongs to the ABC transporter superfamily.</text>
</comment>
<evidence type="ECO:0000256" key="2">
    <source>
        <dbReference type="ARBA" id="ARBA00022448"/>
    </source>
</evidence>
<evidence type="ECO:0000313" key="8">
    <source>
        <dbReference type="Proteomes" id="UP000510869"/>
    </source>
</evidence>
<keyword evidence="4 7" id="KW-0067">ATP-binding</keyword>
<sequence length="442" mass="47845">MRTTDDEPLIRAEGLEKRYTTADGVLDRLLGRHETVRAVDGIDLEIRAGETLGLVGESGCGKTTLGRALVRLLEPTAGTVTYRDTELTECSRSELRALRSEIQYVFQDPLASLNPQLTVADVVGEALAVHDIVPPDRRDERVRELLETVGLQANHASRYPHEFSGGQRQRIGIARALAVEPEFVVCDEPVSALDVSVQAGILNLLSDLQEEFGLSYLLITHDLSVVEHIADRVAVMYLGKLVETGTTTEVFDVPSHPYTEALLSAIPEPDPCWAGDRIVLEGSVPSPTDPPSGCRFHTRCPKVIPPAAYDLETDSFRAVMALRTRLAEAGDDAGLEALLPRADAREDAVAAIRDANGIPHRLSDPDAEAALADALEVAAAGDFEAARGRLASAFETPCETTEPALEPGTADHPIACHRFDDRIAGDPEPSVESNRYPRGTDR</sequence>
<dbReference type="GO" id="GO:0015833">
    <property type="term" value="P:peptide transport"/>
    <property type="evidence" value="ECO:0007669"/>
    <property type="project" value="InterPro"/>
</dbReference>
<dbReference type="OrthoDB" id="18209at2157"/>
<gene>
    <name evidence="7" type="ORF">HYG81_17460</name>
</gene>
<organism evidence="7 8">
    <name type="scientific">Natrinema zhouii</name>
    <dbReference type="NCBI Taxonomy" id="1710539"/>
    <lineage>
        <taxon>Archaea</taxon>
        <taxon>Methanobacteriati</taxon>
        <taxon>Methanobacteriota</taxon>
        <taxon>Stenosarchaea group</taxon>
        <taxon>Halobacteria</taxon>
        <taxon>Halobacteriales</taxon>
        <taxon>Natrialbaceae</taxon>
        <taxon>Natrinema</taxon>
    </lineage>
</organism>
<dbReference type="AlphaFoldDB" id="A0A7D6GPI3"/>
<dbReference type="GO" id="GO:0016887">
    <property type="term" value="F:ATP hydrolysis activity"/>
    <property type="evidence" value="ECO:0007669"/>
    <property type="project" value="InterPro"/>
</dbReference>
<keyword evidence="8" id="KW-1185">Reference proteome</keyword>
<dbReference type="KEGG" id="nay:HYG81_17460"/>
<name>A0A7D6GPI3_9EURY</name>
<dbReference type="SMART" id="SM00382">
    <property type="entry name" value="AAA"/>
    <property type="match status" value="1"/>
</dbReference>
<dbReference type="PANTHER" id="PTHR43776:SF7">
    <property type="entry name" value="D,D-DIPEPTIDE TRANSPORT ATP-BINDING PROTEIN DDPF-RELATED"/>
    <property type="match status" value="1"/>
</dbReference>
<evidence type="ECO:0000313" key="7">
    <source>
        <dbReference type="EMBL" id="QLK25841.1"/>
    </source>
</evidence>
<evidence type="ECO:0000256" key="4">
    <source>
        <dbReference type="ARBA" id="ARBA00022840"/>
    </source>
</evidence>
<dbReference type="PROSITE" id="PS50893">
    <property type="entry name" value="ABC_TRANSPORTER_2"/>
    <property type="match status" value="1"/>
</dbReference>
<dbReference type="GO" id="GO:0055085">
    <property type="term" value="P:transmembrane transport"/>
    <property type="evidence" value="ECO:0007669"/>
    <property type="project" value="UniProtKB-ARBA"/>
</dbReference>
<dbReference type="GO" id="GO:0005524">
    <property type="term" value="F:ATP binding"/>
    <property type="evidence" value="ECO:0007669"/>
    <property type="project" value="UniProtKB-KW"/>
</dbReference>
<dbReference type="Pfam" id="PF08352">
    <property type="entry name" value="oligo_HPY"/>
    <property type="match status" value="1"/>
</dbReference>
<keyword evidence="3" id="KW-0547">Nucleotide-binding</keyword>
<feature type="domain" description="ABC transporter" evidence="6">
    <location>
        <begin position="10"/>
        <end position="263"/>
    </location>
</feature>
<dbReference type="Gene3D" id="3.40.50.300">
    <property type="entry name" value="P-loop containing nucleotide triphosphate hydrolases"/>
    <property type="match status" value="1"/>
</dbReference>
<dbReference type="Pfam" id="PF00005">
    <property type="entry name" value="ABC_tran"/>
    <property type="match status" value="1"/>
</dbReference>
<dbReference type="EMBL" id="CP059154">
    <property type="protein sequence ID" value="QLK25841.1"/>
    <property type="molecule type" value="Genomic_DNA"/>
</dbReference>
<dbReference type="FunFam" id="3.40.50.300:FF:000016">
    <property type="entry name" value="Oligopeptide ABC transporter ATP-binding component"/>
    <property type="match status" value="1"/>
</dbReference>
<reference evidence="7 8" key="1">
    <citation type="submission" date="2020-07" db="EMBL/GenBank/DDBJ databases">
        <title>Natrinema (YPL30) sp. nov. and Haloterrigena xxxxxx (YPL8) sp. nov., isolated from a salt mine.</title>
        <authorList>
            <person name="Cui H."/>
        </authorList>
    </citation>
    <scope>NUCLEOTIDE SEQUENCE [LARGE SCALE GENOMIC DNA]</scope>
    <source>
        <strain evidence="7 8">YPL13</strain>
    </source>
</reference>
<feature type="region of interest" description="Disordered" evidence="5">
    <location>
        <begin position="418"/>
        <end position="442"/>
    </location>
</feature>
<dbReference type="PROSITE" id="PS00211">
    <property type="entry name" value="ABC_TRANSPORTER_1"/>
    <property type="match status" value="1"/>
</dbReference>
<dbReference type="InterPro" id="IPR003439">
    <property type="entry name" value="ABC_transporter-like_ATP-bd"/>
</dbReference>
<evidence type="ECO:0000256" key="1">
    <source>
        <dbReference type="ARBA" id="ARBA00005417"/>
    </source>
</evidence>
<keyword evidence="2" id="KW-0813">Transport</keyword>
<accession>A0A7D6GPI3</accession>
<protein>
    <submittedName>
        <fullName evidence="7">ABC transporter ATP-binding protein</fullName>
    </submittedName>
</protein>
<dbReference type="CDD" id="cd03257">
    <property type="entry name" value="ABC_NikE_OppD_transporters"/>
    <property type="match status" value="1"/>
</dbReference>